<gene>
    <name evidence="2" type="ORF">ACFFU9_03230</name>
</gene>
<accession>A0ABV5F8K4</accession>
<evidence type="ECO:0000259" key="1">
    <source>
        <dbReference type="PROSITE" id="PS50925"/>
    </source>
</evidence>
<dbReference type="PROSITE" id="PS50925">
    <property type="entry name" value="BLUF"/>
    <property type="match status" value="1"/>
</dbReference>
<comment type="caution">
    <text evidence="2">The sequence shown here is derived from an EMBL/GenBank/DDBJ whole genome shotgun (WGS) entry which is preliminary data.</text>
</comment>
<feature type="domain" description="BLUF" evidence="1">
    <location>
        <begin position="1"/>
        <end position="92"/>
    </location>
</feature>
<evidence type="ECO:0000313" key="2">
    <source>
        <dbReference type="EMBL" id="MFB9055745.1"/>
    </source>
</evidence>
<dbReference type="Gene3D" id="3.30.70.100">
    <property type="match status" value="1"/>
</dbReference>
<dbReference type="InterPro" id="IPR007024">
    <property type="entry name" value="BLUF_domain"/>
</dbReference>
<dbReference type="Pfam" id="PF04940">
    <property type="entry name" value="BLUF"/>
    <property type="match status" value="1"/>
</dbReference>
<keyword evidence="3" id="KW-1185">Reference proteome</keyword>
<dbReference type="SMART" id="SM01034">
    <property type="entry name" value="BLUF"/>
    <property type="match status" value="1"/>
</dbReference>
<reference evidence="2 3" key="1">
    <citation type="submission" date="2024-09" db="EMBL/GenBank/DDBJ databases">
        <authorList>
            <person name="Sun Q."/>
            <person name="Mori K."/>
        </authorList>
    </citation>
    <scope>NUCLEOTIDE SEQUENCE [LARGE SCALE GENOMIC DNA]</scope>
    <source>
        <strain evidence="2 3">CECT 8622</strain>
    </source>
</reference>
<dbReference type="RefSeq" id="WP_379859932.1">
    <property type="nucleotide sequence ID" value="NZ_JBHMFC010000009.1"/>
</dbReference>
<evidence type="ECO:0000313" key="3">
    <source>
        <dbReference type="Proteomes" id="UP001589585"/>
    </source>
</evidence>
<dbReference type="SUPFAM" id="SSF54975">
    <property type="entry name" value="Acylphosphatase/BLUF domain-like"/>
    <property type="match status" value="1"/>
</dbReference>
<proteinExistence type="predicted"/>
<dbReference type="EMBL" id="JBHMFC010000009">
    <property type="protein sequence ID" value="MFB9055745.1"/>
    <property type="molecule type" value="Genomic_DNA"/>
</dbReference>
<protein>
    <submittedName>
        <fullName evidence="2">BLUF domain-containing protein</fullName>
    </submittedName>
</protein>
<dbReference type="InterPro" id="IPR036046">
    <property type="entry name" value="Acylphosphatase-like_dom_sf"/>
</dbReference>
<name>A0ABV5F8K4_9FLAO</name>
<sequence length="148" mass="17076">MYQLTYYSKANQNISQKDISDILNISTKSNQSQGLTGCLVFIENTFIQILEGDKFKIETLYKTLLADKRHTDLVLISKGYSSKRFFPEWGMAYCPISDKTSEAFKHFQRNLNLLLDLSQPTTNVENQFWIIVKLKLSQNRIPSQPGTE</sequence>
<organism evidence="2 3">
    <name type="scientific">Mariniflexile ostreae</name>
    <dbReference type="NCBI Taxonomy" id="1520892"/>
    <lineage>
        <taxon>Bacteria</taxon>
        <taxon>Pseudomonadati</taxon>
        <taxon>Bacteroidota</taxon>
        <taxon>Flavobacteriia</taxon>
        <taxon>Flavobacteriales</taxon>
        <taxon>Flavobacteriaceae</taxon>
        <taxon>Mariniflexile</taxon>
    </lineage>
</organism>
<dbReference type="Proteomes" id="UP001589585">
    <property type="component" value="Unassembled WGS sequence"/>
</dbReference>